<sequence>MPLKRNVEQASLTPGTPPSASASTSAIAGQGPAIAAPGQAPAQPLDLSRKDKKRIQFESKVAKIKSSFTKDKDSHYRDRLTLLQTDLTTLHQGNNLEFLRKLRDLEEDRDLELVRLRLYEEYRVYRSGLEFQEDIEKTKAEHERMIKLCKEMLYESLQKTIKKLQEERLLLDVANAQSYSMDYSRGKFQKQTRSYTQNSSNNTFSAWDSSPNDVSQTESGNETGGNATDRRSLRRRAATNQNHAQNQNQLQTQTQTQGPGGKPQGNSDSELMQYLSDSSELQALLFGGKEKEKKMGRGHQRLSTKSAPVLQSLTQDEVTDDISLIRKLTGQPPAPFR</sequence>
<keyword evidence="6" id="KW-0175">Coiled coil</keyword>
<evidence type="ECO:0000256" key="6">
    <source>
        <dbReference type="SAM" id="Coils"/>
    </source>
</evidence>
<gene>
    <name evidence="8" type="primary">SDS3</name>
    <name evidence="8" type="ORF">FIM1_4897</name>
</gene>
<organism evidence="8 9">
    <name type="scientific">Kluyveromyces marxianus</name>
    <name type="common">Yeast</name>
    <name type="synonym">Candida kefyr</name>
    <dbReference type="NCBI Taxonomy" id="4911"/>
    <lineage>
        <taxon>Eukaryota</taxon>
        <taxon>Fungi</taxon>
        <taxon>Dikarya</taxon>
        <taxon>Ascomycota</taxon>
        <taxon>Saccharomycotina</taxon>
        <taxon>Saccharomycetes</taxon>
        <taxon>Saccharomycetales</taxon>
        <taxon>Saccharomycetaceae</taxon>
        <taxon>Kluyveromyces</taxon>
    </lineage>
</organism>
<feature type="compositionally biased region" description="Low complexity" evidence="7">
    <location>
        <begin position="238"/>
        <end position="257"/>
    </location>
</feature>
<evidence type="ECO:0000313" key="9">
    <source>
        <dbReference type="Proteomes" id="UP000422736"/>
    </source>
</evidence>
<name>A0ABX6EZB3_KLUMA</name>
<feature type="coiled-coil region" evidence="6">
    <location>
        <begin position="147"/>
        <end position="174"/>
    </location>
</feature>
<evidence type="ECO:0000256" key="4">
    <source>
        <dbReference type="ARBA" id="ARBA00023163"/>
    </source>
</evidence>
<keyword evidence="5" id="KW-0539">Nucleus</keyword>
<dbReference type="SMART" id="SM01401">
    <property type="entry name" value="Sds3"/>
    <property type="match status" value="1"/>
</dbReference>
<evidence type="ECO:0000256" key="2">
    <source>
        <dbReference type="ARBA" id="ARBA00022491"/>
    </source>
</evidence>
<feature type="region of interest" description="Disordered" evidence="7">
    <location>
        <begin position="291"/>
        <end position="314"/>
    </location>
</feature>
<feature type="compositionally biased region" description="Polar residues" evidence="7">
    <location>
        <begin position="189"/>
        <end position="226"/>
    </location>
</feature>
<evidence type="ECO:0000256" key="7">
    <source>
        <dbReference type="SAM" id="MobiDB-lite"/>
    </source>
</evidence>
<proteinExistence type="predicted"/>
<feature type="compositionally biased region" description="Low complexity" evidence="7">
    <location>
        <begin position="10"/>
        <end position="44"/>
    </location>
</feature>
<dbReference type="Proteomes" id="UP000422736">
    <property type="component" value="Chromosome 8"/>
</dbReference>
<dbReference type="InterPro" id="IPR013907">
    <property type="entry name" value="Sds3"/>
</dbReference>
<reference evidence="8 9" key="1">
    <citation type="submission" date="2016-03" db="EMBL/GenBank/DDBJ databases">
        <title>How can Kluyveromyces marxianus grow so fast - potential evolutionary course in Saccharomyces Complex revealed by comparative genomics.</title>
        <authorList>
            <person name="Mo W."/>
            <person name="Lu W."/>
            <person name="Yang X."/>
            <person name="Qi J."/>
            <person name="Lv H."/>
        </authorList>
    </citation>
    <scope>NUCLEOTIDE SEQUENCE [LARGE SCALE GENOMIC DNA]</scope>
    <source>
        <strain evidence="8 9">FIM1</strain>
    </source>
</reference>
<dbReference type="Pfam" id="PF08598">
    <property type="entry name" value="Sds3"/>
    <property type="match status" value="1"/>
</dbReference>
<dbReference type="EMBL" id="CP015060">
    <property type="protein sequence ID" value="QGN17690.1"/>
    <property type="molecule type" value="Genomic_DNA"/>
</dbReference>
<feature type="region of interest" description="Disordered" evidence="7">
    <location>
        <begin position="1"/>
        <end position="51"/>
    </location>
</feature>
<comment type="subcellular location">
    <subcellularLocation>
        <location evidence="1">Nucleus</location>
    </subcellularLocation>
</comment>
<keyword evidence="2" id="KW-0678">Repressor</keyword>
<accession>A0ABX6EZB3</accession>
<evidence type="ECO:0000313" key="8">
    <source>
        <dbReference type="EMBL" id="QGN17690.1"/>
    </source>
</evidence>
<dbReference type="PANTHER" id="PTHR21964">
    <property type="entry name" value="BREAST CANCER METASTASIS-SUPPRESSOR 1"/>
    <property type="match status" value="1"/>
</dbReference>
<evidence type="ECO:0000256" key="1">
    <source>
        <dbReference type="ARBA" id="ARBA00004123"/>
    </source>
</evidence>
<evidence type="ECO:0000256" key="3">
    <source>
        <dbReference type="ARBA" id="ARBA00023015"/>
    </source>
</evidence>
<evidence type="ECO:0000256" key="5">
    <source>
        <dbReference type="ARBA" id="ARBA00023242"/>
    </source>
</evidence>
<feature type="region of interest" description="Disordered" evidence="7">
    <location>
        <begin position="188"/>
        <end position="270"/>
    </location>
</feature>
<keyword evidence="9" id="KW-1185">Reference proteome</keyword>
<keyword evidence="3" id="KW-0805">Transcription regulation</keyword>
<protein>
    <submittedName>
        <fullName evidence="8">Transcriptional regulatory protein SDS3</fullName>
    </submittedName>
</protein>
<feature type="compositionally biased region" description="Polar residues" evidence="7">
    <location>
        <begin position="303"/>
        <end position="314"/>
    </location>
</feature>
<keyword evidence="4" id="KW-0804">Transcription</keyword>